<dbReference type="GO" id="GO:0006650">
    <property type="term" value="P:glycerophospholipid metabolic process"/>
    <property type="evidence" value="ECO:0007669"/>
    <property type="project" value="UniProtKB-UniRule"/>
</dbReference>
<dbReference type="NCBIfam" id="NF000940">
    <property type="entry name" value="PRK00094.1-2"/>
    <property type="match status" value="1"/>
</dbReference>
<evidence type="ECO:0000313" key="21">
    <source>
        <dbReference type="Proteomes" id="UP000308891"/>
    </source>
</evidence>
<dbReference type="GO" id="GO:0008654">
    <property type="term" value="P:phospholipid biosynthetic process"/>
    <property type="evidence" value="ECO:0007669"/>
    <property type="project" value="UniProtKB-KW"/>
</dbReference>
<feature type="binding site" evidence="13">
    <location>
        <position position="132"/>
    </location>
    <ligand>
        <name>sn-glycerol 3-phosphate</name>
        <dbReference type="ChEBI" id="CHEBI:57597"/>
    </ligand>
</feature>
<evidence type="ECO:0000256" key="13">
    <source>
        <dbReference type="HAMAP-Rule" id="MF_00394"/>
    </source>
</evidence>
<feature type="binding site" evidence="13">
    <location>
        <position position="134"/>
    </location>
    <ligand>
        <name>sn-glycerol 3-phosphate</name>
        <dbReference type="ChEBI" id="CHEBI:57597"/>
    </ligand>
</feature>
<dbReference type="InterPro" id="IPR011128">
    <property type="entry name" value="G3P_DH_NAD-dep_N"/>
</dbReference>
<evidence type="ECO:0000256" key="3">
    <source>
        <dbReference type="ARBA" id="ARBA00022857"/>
    </source>
</evidence>
<keyword evidence="13" id="KW-0963">Cytoplasm</keyword>
<dbReference type="PANTHER" id="PTHR11728:SF1">
    <property type="entry name" value="GLYCEROL-3-PHOSPHATE DEHYDROGENASE [NAD(+)] 2, CHLOROPLASTIC"/>
    <property type="match status" value="1"/>
</dbReference>
<comment type="pathway">
    <text evidence="13">Membrane lipid metabolism; glycerophospholipid metabolism.</text>
</comment>
<sequence>MRIAVLGAGAWGTALAIAFAPRHQVKLWAREAELSAALNRDRVNRQFLPDCPLPDSLAVSDDFEAVVADAELVLVATPIVGLRPSLERLARARGDVPVLWACKGFEAGSGLLPHQVAAEACPGFARVGALSGPSFAREVALGLPSAVTLAASDAAFAADFAARLHSPLLRIYAHDDLTGVEVGGAVKNVMAIATGVCDGLGLGMNSRAALITRGLAEITRLAVALGAREQSMLGLAGIGDLILTCTGALSRNRQVGLKLAEGKPLQTILDELGHVAEGVPTAREVRALSRKLGVEMPITEAVCALLYDGEAAGDVVGRLLERSPKLEFPD</sequence>
<feature type="binding site" evidence="13">
    <location>
        <position position="136"/>
    </location>
    <ligand>
        <name>NADPH</name>
        <dbReference type="ChEBI" id="CHEBI:57783"/>
    </ligand>
</feature>
<evidence type="ECO:0000256" key="2">
    <source>
        <dbReference type="ARBA" id="ARBA00022516"/>
    </source>
</evidence>
<comment type="catalytic activity">
    <reaction evidence="9">
        <text>sn-glycerol 3-phosphate + NADP(+) = dihydroxyacetone phosphate + NADPH + H(+)</text>
        <dbReference type="Rhea" id="RHEA:11096"/>
        <dbReference type="ChEBI" id="CHEBI:15378"/>
        <dbReference type="ChEBI" id="CHEBI:57597"/>
        <dbReference type="ChEBI" id="CHEBI:57642"/>
        <dbReference type="ChEBI" id="CHEBI:57783"/>
        <dbReference type="ChEBI" id="CHEBI:58349"/>
        <dbReference type="EC" id="1.1.1.94"/>
    </reaction>
    <physiologicalReaction direction="right-to-left" evidence="9">
        <dbReference type="Rhea" id="RHEA:11098"/>
    </physiologicalReaction>
</comment>
<dbReference type="InterPro" id="IPR008927">
    <property type="entry name" value="6-PGluconate_DH-like_C_sf"/>
</dbReference>
<comment type="catalytic activity">
    <reaction evidence="13">
        <text>sn-glycerol 3-phosphate + NAD(+) = dihydroxyacetone phosphate + NADH + H(+)</text>
        <dbReference type="Rhea" id="RHEA:11092"/>
        <dbReference type="ChEBI" id="CHEBI:15378"/>
        <dbReference type="ChEBI" id="CHEBI:57540"/>
        <dbReference type="ChEBI" id="CHEBI:57597"/>
        <dbReference type="ChEBI" id="CHEBI:57642"/>
        <dbReference type="ChEBI" id="CHEBI:57945"/>
        <dbReference type="EC" id="1.1.1.94"/>
    </reaction>
</comment>
<keyword evidence="8 13" id="KW-1208">Phospholipid metabolism</keyword>
<dbReference type="SUPFAM" id="SSF48179">
    <property type="entry name" value="6-phosphogluconate dehydrogenase C-terminal domain-like"/>
    <property type="match status" value="1"/>
</dbReference>
<dbReference type="PIRSF" id="PIRSF000114">
    <property type="entry name" value="Glycerol-3-P_dh"/>
    <property type="match status" value="1"/>
</dbReference>
<dbReference type="GO" id="GO:0005829">
    <property type="term" value="C:cytosol"/>
    <property type="evidence" value="ECO:0007669"/>
    <property type="project" value="TreeGrafter"/>
</dbReference>
<dbReference type="HAMAP" id="MF_00394">
    <property type="entry name" value="NAD_Glyc3P_dehydrog"/>
    <property type="match status" value="1"/>
</dbReference>
<evidence type="ECO:0000259" key="19">
    <source>
        <dbReference type="Pfam" id="PF07479"/>
    </source>
</evidence>
<comment type="similarity">
    <text evidence="1 13 17">Belongs to the NAD-dependent glycerol-3-phosphate dehydrogenase family.</text>
</comment>
<comment type="function">
    <text evidence="13">Catalyzes the reduction of the glycolytic intermediate dihydroxyacetone phosphate (DHAP) to sn-glycerol 3-phosphate (G3P), the key precursor for phospholipid synthesis.</text>
</comment>
<dbReference type="NCBIfam" id="NF000942">
    <property type="entry name" value="PRK00094.1-4"/>
    <property type="match status" value="1"/>
</dbReference>
<feature type="binding site" evidence="16">
    <location>
        <position position="136"/>
    </location>
    <ligand>
        <name>NAD(+)</name>
        <dbReference type="ChEBI" id="CHEBI:57540"/>
    </ligand>
</feature>
<dbReference type="Gene3D" id="1.10.1040.10">
    <property type="entry name" value="N-(1-d-carboxylethyl)-l-norvaline Dehydrogenase, domain 2"/>
    <property type="match status" value="1"/>
</dbReference>
<dbReference type="InterPro" id="IPR006109">
    <property type="entry name" value="G3P_DH_NAD-dep_C"/>
</dbReference>
<evidence type="ECO:0000256" key="16">
    <source>
        <dbReference type="PIRSR" id="PIRSR000114-3"/>
    </source>
</evidence>
<dbReference type="Pfam" id="PF07479">
    <property type="entry name" value="NAD_Gly3P_dh_C"/>
    <property type="match status" value="1"/>
</dbReference>
<dbReference type="EMBL" id="STGJ01000018">
    <property type="protein sequence ID" value="TIC79232.1"/>
    <property type="molecule type" value="Genomic_DNA"/>
</dbReference>
<evidence type="ECO:0000256" key="9">
    <source>
        <dbReference type="ARBA" id="ARBA00052716"/>
    </source>
</evidence>
<keyword evidence="4 13" id="KW-0560">Oxidoreductase</keyword>
<keyword evidence="7 13" id="KW-0594">Phospholipid biosynthesis</keyword>
<dbReference type="FunFam" id="1.10.1040.10:FF:000001">
    <property type="entry name" value="Glycerol-3-phosphate dehydrogenase [NAD(P)+]"/>
    <property type="match status" value="1"/>
</dbReference>
<feature type="domain" description="Glycerol-3-phosphate dehydrogenase NAD-dependent C-terminal" evidence="19">
    <location>
        <begin position="176"/>
        <end position="315"/>
    </location>
</feature>
<dbReference type="UniPathway" id="UPA00940"/>
<feature type="domain" description="Glycerol-3-phosphate dehydrogenase NAD-dependent N-terminal" evidence="18">
    <location>
        <begin position="3"/>
        <end position="156"/>
    </location>
</feature>
<feature type="binding site" evidence="13">
    <location>
        <position position="11"/>
    </location>
    <ligand>
        <name>NADPH</name>
        <dbReference type="ChEBI" id="CHEBI:57783"/>
    </ligand>
</feature>
<evidence type="ECO:0000256" key="15">
    <source>
        <dbReference type="PIRSR" id="PIRSR000114-2"/>
    </source>
</evidence>
<accession>A0A4T0UKT9</accession>
<comment type="subcellular location">
    <subcellularLocation>
        <location evidence="13">Cytoplasm</location>
    </subcellularLocation>
</comment>
<feature type="binding site" evidence="16">
    <location>
        <position position="251"/>
    </location>
    <ligand>
        <name>NAD(+)</name>
        <dbReference type="ChEBI" id="CHEBI:57540"/>
    </ligand>
</feature>
<organism evidence="20 21">
    <name type="scientific">Crenobacter intestini</name>
    <dbReference type="NCBI Taxonomy" id="2563443"/>
    <lineage>
        <taxon>Bacteria</taxon>
        <taxon>Pseudomonadati</taxon>
        <taxon>Pseudomonadota</taxon>
        <taxon>Betaproteobacteria</taxon>
        <taxon>Neisseriales</taxon>
        <taxon>Neisseriaceae</taxon>
        <taxon>Crenobacter</taxon>
    </lineage>
</organism>
<feature type="binding site" evidence="15">
    <location>
        <begin position="251"/>
        <end position="252"/>
    </location>
    <ligand>
        <name>substrate</name>
    </ligand>
</feature>
<dbReference type="RefSeq" id="WP_136555245.1">
    <property type="nucleotide sequence ID" value="NZ_STGJ01000018.1"/>
</dbReference>
<evidence type="ECO:0000256" key="14">
    <source>
        <dbReference type="PIRSR" id="PIRSR000114-1"/>
    </source>
</evidence>
<feature type="binding site" evidence="16">
    <location>
        <begin position="7"/>
        <end position="12"/>
    </location>
    <ligand>
        <name>NAD(+)</name>
        <dbReference type="ChEBI" id="CHEBI:57540"/>
    </ligand>
</feature>
<keyword evidence="6 13" id="KW-0443">Lipid metabolism</keyword>
<name>A0A4T0UKT9_9NEIS</name>
<feature type="binding site" evidence="13">
    <location>
        <position position="187"/>
    </location>
    <ligand>
        <name>sn-glycerol 3-phosphate</name>
        <dbReference type="ChEBI" id="CHEBI:57597"/>
    </ligand>
</feature>
<proteinExistence type="inferred from homology"/>
<gene>
    <name evidence="13" type="primary">gpsA</name>
    <name evidence="20" type="ORF">E5K04_13840</name>
</gene>
<reference evidence="20 21" key="1">
    <citation type="submission" date="2019-04" db="EMBL/GenBank/DDBJ databases">
        <title>Crenobacter sp. nov.</title>
        <authorList>
            <person name="Shi S."/>
        </authorList>
    </citation>
    <scope>NUCLEOTIDE SEQUENCE [LARGE SCALE GENOMIC DNA]</scope>
    <source>
        <strain evidence="20 21">GY 70310</strain>
    </source>
</reference>
<evidence type="ECO:0000256" key="17">
    <source>
        <dbReference type="RuleBase" id="RU000437"/>
    </source>
</evidence>
<evidence type="ECO:0000256" key="7">
    <source>
        <dbReference type="ARBA" id="ARBA00023209"/>
    </source>
</evidence>
<keyword evidence="2 13" id="KW-0444">Lipid biosynthesis</keyword>
<feature type="binding site" evidence="13">
    <location>
        <position position="250"/>
    </location>
    <ligand>
        <name>sn-glycerol 3-phosphate</name>
        <dbReference type="ChEBI" id="CHEBI:57597"/>
    </ligand>
</feature>
<feature type="binding site" evidence="13">
    <location>
        <position position="277"/>
    </location>
    <ligand>
        <name>NADPH</name>
        <dbReference type="ChEBI" id="CHEBI:57783"/>
    </ligand>
</feature>
<evidence type="ECO:0000256" key="8">
    <source>
        <dbReference type="ARBA" id="ARBA00023264"/>
    </source>
</evidence>
<feature type="binding site" evidence="13">
    <location>
        <position position="251"/>
    </location>
    <ligand>
        <name>NADPH</name>
        <dbReference type="ChEBI" id="CHEBI:57783"/>
    </ligand>
</feature>
<feature type="binding site" evidence="15">
    <location>
        <position position="103"/>
    </location>
    <ligand>
        <name>substrate</name>
    </ligand>
</feature>
<feature type="binding site" evidence="13">
    <location>
        <position position="30"/>
    </location>
    <ligand>
        <name>NADPH</name>
        <dbReference type="ChEBI" id="CHEBI:57783"/>
    </ligand>
</feature>
<dbReference type="InterPro" id="IPR013328">
    <property type="entry name" value="6PGD_dom2"/>
</dbReference>
<protein>
    <recommendedName>
        <fullName evidence="11 13">Glycerol-3-phosphate dehydrogenase [NAD(P)+]</fullName>
        <ecNumber evidence="10 13">1.1.1.94</ecNumber>
    </recommendedName>
    <alternativeName>
        <fullName evidence="13">NAD(P)(+)-dependent glycerol-3-phosphate dehydrogenase</fullName>
    </alternativeName>
    <alternativeName>
        <fullName evidence="12 13">NAD(P)H-dependent dihydroxyacetone-phosphate reductase</fullName>
    </alternativeName>
</protein>
<evidence type="ECO:0000259" key="18">
    <source>
        <dbReference type="Pfam" id="PF01210"/>
    </source>
</evidence>
<comment type="caution">
    <text evidence="13">Lacks conserved residue(s) required for the propagation of feature annotation.</text>
</comment>
<dbReference type="GO" id="GO:0051287">
    <property type="term" value="F:NAD binding"/>
    <property type="evidence" value="ECO:0007669"/>
    <property type="project" value="InterPro"/>
</dbReference>
<dbReference type="GO" id="GO:0046168">
    <property type="term" value="P:glycerol-3-phosphate catabolic process"/>
    <property type="evidence" value="ECO:0007669"/>
    <property type="project" value="InterPro"/>
</dbReference>
<dbReference type="InterPro" id="IPR006168">
    <property type="entry name" value="G3P_DH_NAD-dep"/>
</dbReference>
<keyword evidence="21" id="KW-1185">Reference proteome</keyword>
<evidence type="ECO:0000313" key="20">
    <source>
        <dbReference type="EMBL" id="TIC79232.1"/>
    </source>
</evidence>
<dbReference type="Gene3D" id="3.40.50.720">
    <property type="entry name" value="NAD(P)-binding Rossmann-like Domain"/>
    <property type="match status" value="1"/>
</dbReference>
<feature type="binding site" evidence="13">
    <location>
        <position position="275"/>
    </location>
    <ligand>
        <name>NADPH</name>
        <dbReference type="ChEBI" id="CHEBI:57783"/>
    </ligand>
</feature>
<feature type="binding site" evidence="13">
    <location>
        <position position="252"/>
    </location>
    <ligand>
        <name>sn-glycerol 3-phosphate</name>
        <dbReference type="ChEBI" id="CHEBI:57597"/>
    </ligand>
</feature>
<dbReference type="PRINTS" id="PR00077">
    <property type="entry name" value="GPDHDRGNASE"/>
</dbReference>
<dbReference type="EC" id="1.1.1.94" evidence="10 13"/>
<feature type="binding site" evidence="13">
    <location>
        <position position="251"/>
    </location>
    <ligand>
        <name>sn-glycerol 3-phosphate</name>
        <dbReference type="ChEBI" id="CHEBI:57597"/>
    </ligand>
</feature>
<feature type="binding site" evidence="13">
    <location>
        <position position="103"/>
    </location>
    <ligand>
        <name>NADPH</name>
        <dbReference type="ChEBI" id="CHEBI:57783"/>
    </ligand>
</feature>
<keyword evidence="3 13" id="KW-0521">NADP</keyword>
<dbReference type="FunFam" id="3.40.50.720:FF:000019">
    <property type="entry name" value="Glycerol-3-phosphate dehydrogenase [NAD(P)+]"/>
    <property type="match status" value="1"/>
</dbReference>
<evidence type="ECO:0000256" key="5">
    <source>
        <dbReference type="ARBA" id="ARBA00023027"/>
    </source>
</evidence>
<feature type="binding site" evidence="13">
    <location>
        <position position="103"/>
    </location>
    <ligand>
        <name>sn-glycerol 3-phosphate</name>
        <dbReference type="ChEBI" id="CHEBI:57597"/>
    </ligand>
</feature>
<evidence type="ECO:0000256" key="6">
    <source>
        <dbReference type="ARBA" id="ARBA00023098"/>
    </source>
</evidence>
<dbReference type="GO" id="GO:0141152">
    <property type="term" value="F:glycerol-3-phosphate dehydrogenase (NAD+) activity"/>
    <property type="evidence" value="ECO:0007669"/>
    <property type="project" value="RHEA"/>
</dbReference>
<dbReference type="GO" id="GO:0046167">
    <property type="term" value="P:glycerol-3-phosphate biosynthetic process"/>
    <property type="evidence" value="ECO:0007669"/>
    <property type="project" value="UniProtKB-UniRule"/>
</dbReference>
<dbReference type="PROSITE" id="PS00957">
    <property type="entry name" value="NAD_G3PDH"/>
    <property type="match status" value="1"/>
</dbReference>
<dbReference type="InterPro" id="IPR036291">
    <property type="entry name" value="NAD(P)-bd_dom_sf"/>
</dbReference>
<dbReference type="Pfam" id="PF01210">
    <property type="entry name" value="NAD_Gly3P_dh_N"/>
    <property type="match status" value="1"/>
</dbReference>
<evidence type="ECO:0000256" key="12">
    <source>
        <dbReference type="ARBA" id="ARBA00080511"/>
    </source>
</evidence>
<dbReference type="GO" id="GO:0005975">
    <property type="term" value="P:carbohydrate metabolic process"/>
    <property type="evidence" value="ECO:0007669"/>
    <property type="project" value="InterPro"/>
</dbReference>
<comment type="caution">
    <text evidence="20">The sequence shown here is derived from an EMBL/GenBank/DDBJ whole genome shotgun (WGS) entry which is preliminary data.</text>
</comment>
<evidence type="ECO:0000256" key="4">
    <source>
        <dbReference type="ARBA" id="ARBA00023002"/>
    </source>
</evidence>
<dbReference type="Proteomes" id="UP000308891">
    <property type="component" value="Unassembled WGS sequence"/>
</dbReference>
<dbReference type="SUPFAM" id="SSF51735">
    <property type="entry name" value="NAD(P)-binding Rossmann-fold domains"/>
    <property type="match status" value="1"/>
</dbReference>
<keyword evidence="5 13" id="KW-0520">NAD</keyword>
<dbReference type="OrthoDB" id="9812273at2"/>
<dbReference type="PANTHER" id="PTHR11728">
    <property type="entry name" value="GLYCEROL-3-PHOSPHATE DEHYDROGENASE"/>
    <property type="match status" value="1"/>
</dbReference>
<dbReference type="GO" id="GO:0141153">
    <property type="term" value="F:glycerol-3-phosphate dehydrogenase (NADP+) activity"/>
    <property type="evidence" value="ECO:0007669"/>
    <property type="project" value="RHEA"/>
</dbReference>
<dbReference type="AlphaFoldDB" id="A0A4T0UKT9"/>
<evidence type="ECO:0000256" key="1">
    <source>
        <dbReference type="ARBA" id="ARBA00011009"/>
    </source>
</evidence>
<feature type="active site" description="Proton acceptor" evidence="13 14">
    <location>
        <position position="187"/>
    </location>
</feature>
<evidence type="ECO:0000256" key="11">
    <source>
        <dbReference type="ARBA" id="ARBA00069372"/>
    </source>
</evidence>
<keyword evidence="13" id="KW-0547">Nucleotide-binding</keyword>
<feature type="binding site" evidence="13">
    <location>
        <position position="240"/>
    </location>
    <ligand>
        <name>sn-glycerol 3-phosphate</name>
        <dbReference type="ChEBI" id="CHEBI:57597"/>
    </ligand>
</feature>
<evidence type="ECO:0000256" key="10">
    <source>
        <dbReference type="ARBA" id="ARBA00066687"/>
    </source>
</evidence>